<dbReference type="AlphaFoldDB" id="A0A381RF89"/>
<dbReference type="SUPFAM" id="SSF48452">
    <property type="entry name" value="TPR-like"/>
    <property type="match status" value="1"/>
</dbReference>
<organism evidence="1">
    <name type="scientific">marine metagenome</name>
    <dbReference type="NCBI Taxonomy" id="408172"/>
    <lineage>
        <taxon>unclassified sequences</taxon>
        <taxon>metagenomes</taxon>
        <taxon>ecological metagenomes</taxon>
    </lineage>
</organism>
<dbReference type="InterPro" id="IPR021314">
    <property type="entry name" value="DUF2911"/>
</dbReference>
<dbReference type="InterPro" id="IPR011990">
    <property type="entry name" value="TPR-like_helical_dom_sf"/>
</dbReference>
<dbReference type="Pfam" id="PF11138">
    <property type="entry name" value="DUF2911"/>
    <property type="match status" value="1"/>
</dbReference>
<dbReference type="Gene3D" id="1.25.40.10">
    <property type="entry name" value="Tetratricopeptide repeat domain"/>
    <property type="match status" value="1"/>
</dbReference>
<dbReference type="EMBL" id="UINC01001897">
    <property type="protein sequence ID" value="SUZ90466.1"/>
    <property type="molecule type" value="Genomic_DNA"/>
</dbReference>
<accession>A0A381RF89</accession>
<evidence type="ECO:0000313" key="1">
    <source>
        <dbReference type="EMBL" id="SUZ90466.1"/>
    </source>
</evidence>
<reference evidence="1" key="1">
    <citation type="submission" date="2018-05" db="EMBL/GenBank/DDBJ databases">
        <authorList>
            <person name="Lanie J.A."/>
            <person name="Ng W.-L."/>
            <person name="Kazmierczak K.M."/>
            <person name="Andrzejewski T.M."/>
            <person name="Davidsen T.M."/>
            <person name="Wayne K.J."/>
            <person name="Tettelin H."/>
            <person name="Glass J.I."/>
            <person name="Rusch D."/>
            <person name="Podicherti R."/>
            <person name="Tsui H.-C.T."/>
            <person name="Winkler M.E."/>
        </authorList>
    </citation>
    <scope>NUCLEOTIDE SEQUENCE</scope>
</reference>
<proteinExistence type="predicted"/>
<name>A0A381RF89_9ZZZZ</name>
<protein>
    <recommendedName>
        <fullName evidence="2">DUF2911 domain-containing protein</fullName>
    </recommendedName>
</protein>
<sequence length="280" mass="32081">MKKIFIILLFAPFFSFTQIQTPQPSPFSTLVQKVGLVDIKIEYSRPSARGRQIFGNLVPYNEVWRTGANKNTTIEFSDKVMIGEVVVPKGKYAIYTIPGYESWELILYKKNDNWGLPQNWDKNEIVVKTSATSYELPYSVESFSIQINNLSNNGATLYFIWESTVSSFIINTLTRDKTISSIKKTLDKNPNSQNYYKAAVFYLEENLNMNLAKRWIDKSFELRKDAPYWMLKQKALIYLAVGDKEGALKIANKGLALAKETELKDSVKSLSDTIEYILDN</sequence>
<gene>
    <name evidence="1" type="ORF">METZ01_LOCUS43320</name>
</gene>
<evidence type="ECO:0008006" key="2">
    <source>
        <dbReference type="Google" id="ProtNLM"/>
    </source>
</evidence>